<dbReference type="GO" id="GO:0015074">
    <property type="term" value="P:DNA integration"/>
    <property type="evidence" value="ECO:0007669"/>
    <property type="project" value="InterPro"/>
</dbReference>
<dbReference type="InterPro" id="IPR013762">
    <property type="entry name" value="Integrase-like_cat_sf"/>
</dbReference>
<dbReference type="Pfam" id="PF00589">
    <property type="entry name" value="Phage_integrase"/>
    <property type="match status" value="1"/>
</dbReference>
<dbReference type="AlphaFoldDB" id="X1CGB4"/>
<reference evidence="3" key="1">
    <citation type="journal article" date="2014" name="Front. Microbiol.">
        <title>High frequency of phylogenetically diverse reductive dehalogenase-homologous genes in deep subseafloor sedimentary metagenomes.</title>
        <authorList>
            <person name="Kawai M."/>
            <person name="Futagami T."/>
            <person name="Toyoda A."/>
            <person name="Takaki Y."/>
            <person name="Nishi S."/>
            <person name="Hori S."/>
            <person name="Arai W."/>
            <person name="Tsubouchi T."/>
            <person name="Morono Y."/>
            <person name="Uchiyama I."/>
            <person name="Ito T."/>
            <person name="Fujiyama A."/>
            <person name="Inagaki F."/>
            <person name="Takami H."/>
        </authorList>
    </citation>
    <scope>NUCLEOTIDE SEQUENCE</scope>
    <source>
        <strain evidence="3">Expedition CK06-06</strain>
    </source>
</reference>
<evidence type="ECO:0000256" key="1">
    <source>
        <dbReference type="ARBA" id="ARBA00023172"/>
    </source>
</evidence>
<dbReference type="GO" id="GO:0003677">
    <property type="term" value="F:DNA binding"/>
    <property type="evidence" value="ECO:0007669"/>
    <property type="project" value="InterPro"/>
</dbReference>
<dbReference type="SUPFAM" id="SSF56349">
    <property type="entry name" value="DNA breaking-rejoining enzymes"/>
    <property type="match status" value="1"/>
</dbReference>
<dbReference type="GO" id="GO:0006310">
    <property type="term" value="P:DNA recombination"/>
    <property type="evidence" value="ECO:0007669"/>
    <property type="project" value="UniProtKB-KW"/>
</dbReference>
<comment type="caution">
    <text evidence="3">The sequence shown here is derived from an EMBL/GenBank/DDBJ whole genome shotgun (WGS) entry which is preliminary data.</text>
</comment>
<dbReference type="EMBL" id="BART01038666">
    <property type="protein sequence ID" value="GAH06697.1"/>
    <property type="molecule type" value="Genomic_DNA"/>
</dbReference>
<dbReference type="InterPro" id="IPR002104">
    <property type="entry name" value="Integrase_catalytic"/>
</dbReference>
<evidence type="ECO:0000313" key="3">
    <source>
        <dbReference type="EMBL" id="GAH06697.1"/>
    </source>
</evidence>
<sequence length="75" mass="8629">FPMFDIVPIIVAGIEKKISPHTLRHTYATQYYRQTKDIETLRLILVHSDISTTTIYITLANIDVENGMKSFKGFL</sequence>
<feature type="non-terminal residue" evidence="3">
    <location>
        <position position="1"/>
    </location>
</feature>
<evidence type="ECO:0000259" key="2">
    <source>
        <dbReference type="PROSITE" id="PS51898"/>
    </source>
</evidence>
<accession>X1CGB4</accession>
<organism evidence="3">
    <name type="scientific">marine sediment metagenome</name>
    <dbReference type="NCBI Taxonomy" id="412755"/>
    <lineage>
        <taxon>unclassified sequences</taxon>
        <taxon>metagenomes</taxon>
        <taxon>ecological metagenomes</taxon>
    </lineage>
</organism>
<dbReference type="Gene3D" id="1.10.443.10">
    <property type="entry name" value="Intergrase catalytic core"/>
    <property type="match status" value="1"/>
</dbReference>
<dbReference type="PROSITE" id="PS51898">
    <property type="entry name" value="TYR_RECOMBINASE"/>
    <property type="match status" value="1"/>
</dbReference>
<feature type="domain" description="Tyr recombinase" evidence="2">
    <location>
        <begin position="1"/>
        <end position="69"/>
    </location>
</feature>
<dbReference type="InterPro" id="IPR011010">
    <property type="entry name" value="DNA_brk_join_enz"/>
</dbReference>
<proteinExistence type="predicted"/>
<gene>
    <name evidence="3" type="ORF">S01H4_64000</name>
</gene>
<name>X1CGB4_9ZZZZ</name>
<protein>
    <recommendedName>
        <fullName evidence="2">Tyr recombinase domain-containing protein</fullName>
    </recommendedName>
</protein>
<keyword evidence="1" id="KW-0233">DNA recombination</keyword>